<dbReference type="OrthoDB" id="200924at2759"/>
<evidence type="ECO:0000256" key="2">
    <source>
        <dbReference type="ARBA" id="ARBA00010237"/>
    </source>
</evidence>
<feature type="domain" description="mRNA capping enzyme C-terminal" evidence="19">
    <location>
        <begin position="309"/>
        <end position="432"/>
    </location>
</feature>
<evidence type="ECO:0000256" key="4">
    <source>
        <dbReference type="ARBA" id="ARBA00019171"/>
    </source>
</evidence>
<dbReference type="EMBL" id="JH921436">
    <property type="protein sequence ID" value="EKD17632.1"/>
    <property type="molecule type" value="Genomic_DNA"/>
</dbReference>
<evidence type="ECO:0000256" key="12">
    <source>
        <dbReference type="ARBA" id="ARBA00029909"/>
    </source>
</evidence>
<evidence type="ECO:0000256" key="16">
    <source>
        <dbReference type="ARBA" id="ARBA00053845"/>
    </source>
</evidence>
<dbReference type="Gene3D" id="2.40.50.140">
    <property type="entry name" value="Nucleic acid-binding proteins"/>
    <property type="match status" value="1"/>
</dbReference>
<dbReference type="GO" id="GO:0045944">
    <property type="term" value="P:positive regulation of transcription by RNA polymerase II"/>
    <property type="evidence" value="ECO:0007669"/>
    <property type="project" value="EnsemblFungi"/>
</dbReference>
<evidence type="ECO:0000256" key="9">
    <source>
        <dbReference type="ARBA" id="ARBA00023042"/>
    </source>
</evidence>
<keyword evidence="6" id="KW-0808">Transferase</keyword>
<evidence type="ECO:0000256" key="17">
    <source>
        <dbReference type="SAM" id="MobiDB-lite"/>
    </source>
</evidence>
<dbReference type="PANTHER" id="PTHR10367:SF17">
    <property type="entry name" value="MRNA-CAPPING ENZYME"/>
    <property type="match status" value="1"/>
</dbReference>
<dbReference type="FunFam" id="2.40.50.140:FF:000275">
    <property type="entry name" value="mRNA-capping enzyme subunit alpha"/>
    <property type="match status" value="1"/>
</dbReference>
<dbReference type="Gene3D" id="3.30.470.30">
    <property type="entry name" value="DNA ligase/mRNA capping enzyme"/>
    <property type="match status" value="1"/>
</dbReference>
<dbReference type="SUPFAM" id="SSF50249">
    <property type="entry name" value="Nucleic acid-binding proteins"/>
    <property type="match status" value="1"/>
</dbReference>
<dbReference type="GO" id="GO:0004484">
    <property type="term" value="F:mRNA guanylyltransferase activity"/>
    <property type="evidence" value="ECO:0007669"/>
    <property type="project" value="UniProtKB-EC"/>
</dbReference>
<sequence>MGRAEGMAGQDSIINKINVVHYLKHGSTISSKIKRGVEYRSRSGDLEQIPYSIGNSQPTYLLYFEATKMTGPVNSLDAPGLKAEGELLQSMRREVADLLGKKVHGFPGAQPVSFARKHLVELTKQDYYVCEKSDGMRYLLYLTIDTLGEEIQYLIDRKNNFWWIPKGALHFPVPGDVTRFHKDTLIDGELVFDKVPGGGTEPKYLVFDCMVLDNNSLMNRTLDKRLAYFKERIFTPYTKMMREYPDEKQYQHFIMELKTMEFAYAMEKMFQHTLPNLPHGNDGLIFTCRMTDYKHGTDQNILKWKPESENSIDFRLSLDFPLVQPDAQDIEEGVTKPYYDYDAVPVCNLYVYKGDRDDDQHWGTMYLDDDEWESLKSLQEPLEDRIVECFMDSQKRWRYMRFRDDKDVANHISTVNSVIESITDRVTEKDLIAAAKGIRDQWKRREAEKHGREKKEAENNRMASMGVSHGAPKRKAEEQGPGRPSPGPPGKG</sequence>
<comment type="function">
    <text evidence="16">Second step of mRNA capping. Transfer of the GMP moiety of GTP to the 5'-end of RNA via an enzyme-GMP covalent reaction intermediate.</text>
</comment>
<feature type="compositionally biased region" description="Pro residues" evidence="17">
    <location>
        <begin position="483"/>
        <end position="492"/>
    </location>
</feature>
<dbReference type="GO" id="GO:0005524">
    <property type="term" value="F:ATP binding"/>
    <property type="evidence" value="ECO:0007669"/>
    <property type="project" value="InterPro"/>
</dbReference>
<comment type="catalytic activity">
    <reaction evidence="14">
        <text>a 5'-end diphospho-ribonucleoside in mRNA + GTP + H(+) = a 5'-end (5'-triphosphoguanosine)-ribonucleoside in mRNA + diphosphate</text>
        <dbReference type="Rhea" id="RHEA:67012"/>
        <dbReference type="Rhea" id="RHEA-COMP:17165"/>
        <dbReference type="Rhea" id="RHEA-COMP:17166"/>
        <dbReference type="ChEBI" id="CHEBI:15378"/>
        <dbReference type="ChEBI" id="CHEBI:33019"/>
        <dbReference type="ChEBI" id="CHEBI:37565"/>
        <dbReference type="ChEBI" id="CHEBI:167616"/>
        <dbReference type="ChEBI" id="CHEBI:167617"/>
        <dbReference type="EC" id="2.7.7.50"/>
    </reaction>
    <physiologicalReaction direction="left-to-right" evidence="14">
        <dbReference type="Rhea" id="RHEA:67013"/>
    </physiologicalReaction>
</comment>
<evidence type="ECO:0000256" key="1">
    <source>
        <dbReference type="ARBA" id="ARBA00004123"/>
    </source>
</evidence>
<evidence type="ECO:0000256" key="13">
    <source>
        <dbReference type="ARBA" id="ARBA00030702"/>
    </source>
</evidence>
<keyword evidence="11" id="KW-0539">Nucleus</keyword>
<dbReference type="Pfam" id="PF03919">
    <property type="entry name" value="mRNA_cap_C"/>
    <property type="match status" value="1"/>
</dbReference>
<dbReference type="KEGG" id="mbe:MBM_04493"/>
<dbReference type="InterPro" id="IPR051029">
    <property type="entry name" value="mRNA_Capping_Enz/RNA_Phosphat"/>
</dbReference>
<evidence type="ECO:0000256" key="6">
    <source>
        <dbReference type="ARBA" id="ARBA00022679"/>
    </source>
</evidence>
<keyword evidence="8" id="KW-0547">Nucleotide-binding</keyword>
<dbReference type="AlphaFoldDB" id="K1WYJ2"/>
<feature type="domain" description="mRNA capping enzyme adenylation" evidence="18">
    <location>
        <begin position="110"/>
        <end position="305"/>
    </location>
</feature>
<feature type="region of interest" description="Disordered" evidence="17">
    <location>
        <begin position="442"/>
        <end position="492"/>
    </location>
</feature>
<evidence type="ECO:0000313" key="21">
    <source>
        <dbReference type="Proteomes" id="UP000006753"/>
    </source>
</evidence>
<dbReference type="HOGENOM" id="CLU_021710_0_2_1"/>
<dbReference type="PANTHER" id="PTHR10367">
    <property type="entry name" value="MRNA-CAPPING ENZYME"/>
    <property type="match status" value="1"/>
</dbReference>
<evidence type="ECO:0000256" key="3">
    <source>
        <dbReference type="ARBA" id="ARBA00012475"/>
    </source>
</evidence>
<dbReference type="InterPro" id="IPR012340">
    <property type="entry name" value="NA-bd_OB-fold"/>
</dbReference>
<evidence type="ECO:0000259" key="19">
    <source>
        <dbReference type="Pfam" id="PF03919"/>
    </source>
</evidence>
<evidence type="ECO:0000256" key="5">
    <source>
        <dbReference type="ARBA" id="ARBA00022664"/>
    </source>
</evidence>
<dbReference type="GO" id="GO:0006370">
    <property type="term" value="P:7-methylguanosine mRNA capping"/>
    <property type="evidence" value="ECO:0007669"/>
    <property type="project" value="UniProtKB-KW"/>
</dbReference>
<keyword evidence="21" id="KW-1185">Reference proteome</keyword>
<evidence type="ECO:0000256" key="7">
    <source>
        <dbReference type="ARBA" id="ARBA00022695"/>
    </source>
</evidence>
<dbReference type="InterPro" id="IPR001339">
    <property type="entry name" value="mRNA_cap_enzyme_adenylation"/>
</dbReference>
<dbReference type="InParanoid" id="K1WYJ2"/>
<accession>K1WYJ2</accession>
<dbReference type="GeneID" id="18760428"/>
<evidence type="ECO:0000256" key="11">
    <source>
        <dbReference type="ARBA" id="ARBA00023242"/>
    </source>
</evidence>
<name>K1WYJ2_MARBU</name>
<comment type="subcellular location">
    <subcellularLocation>
        <location evidence="1">Nucleus</location>
    </subcellularLocation>
</comment>
<dbReference type="Pfam" id="PF01331">
    <property type="entry name" value="mRNA_cap_enzyme"/>
    <property type="match status" value="1"/>
</dbReference>
<dbReference type="CDD" id="cd07895">
    <property type="entry name" value="Adenylation_mRNA_capping"/>
    <property type="match status" value="1"/>
</dbReference>
<gene>
    <name evidence="20" type="ORF">MBM_04493</name>
</gene>
<dbReference type="FunFam" id="3.30.470.30:FF:000011">
    <property type="entry name" value="mRNA-capping enzyme subunit alpha"/>
    <property type="match status" value="1"/>
</dbReference>
<dbReference type="OMA" id="KDYYVCE"/>
<comment type="similarity">
    <text evidence="2">Belongs to the eukaryotic GTase family.</text>
</comment>
<evidence type="ECO:0000256" key="15">
    <source>
        <dbReference type="ARBA" id="ARBA00047082"/>
    </source>
</evidence>
<comment type="subunit">
    <text evidence="15">Heterodimer. The mRNA-capping enzyme is composed of two separate chains alpha and beta, respectively a mRNA guanylyltransferase and an mRNA 5'-triphosphate monophosphatase.</text>
</comment>
<dbReference type="GO" id="GO:0099122">
    <property type="term" value="F:RNA polymerase II C-terminal domain binding"/>
    <property type="evidence" value="ECO:0007669"/>
    <property type="project" value="EnsemblFungi"/>
</dbReference>
<evidence type="ECO:0000256" key="14">
    <source>
        <dbReference type="ARBA" id="ARBA00044624"/>
    </source>
</evidence>
<dbReference type="GO" id="GO:0005525">
    <property type="term" value="F:GTP binding"/>
    <property type="evidence" value="ECO:0007669"/>
    <property type="project" value="UniProtKB-KW"/>
</dbReference>
<dbReference type="eggNOG" id="KOG2386">
    <property type="taxonomic scope" value="Eukaryota"/>
</dbReference>
<keyword evidence="9" id="KW-0506">mRNA capping</keyword>
<keyword evidence="10" id="KW-0342">GTP-binding</keyword>
<dbReference type="Proteomes" id="UP000006753">
    <property type="component" value="Unassembled WGS sequence"/>
</dbReference>
<dbReference type="EC" id="2.7.7.50" evidence="3"/>
<proteinExistence type="inferred from homology"/>
<evidence type="ECO:0000313" key="20">
    <source>
        <dbReference type="EMBL" id="EKD17632.1"/>
    </source>
</evidence>
<feature type="compositionally biased region" description="Basic and acidic residues" evidence="17">
    <location>
        <begin position="442"/>
        <end position="459"/>
    </location>
</feature>
<keyword evidence="5" id="KW-0507">mRNA processing</keyword>
<protein>
    <recommendedName>
        <fullName evidence="4">mRNA-capping enzyme subunit alpha</fullName>
        <ecNumber evidence="3">2.7.7.50</ecNumber>
    </recommendedName>
    <alternativeName>
        <fullName evidence="12">GTP--RNA guanylyltransferase</fullName>
    </alternativeName>
    <alternativeName>
        <fullName evidence="13">mRNA guanylyltransferase</fullName>
    </alternativeName>
</protein>
<dbReference type="InterPro" id="IPR013846">
    <property type="entry name" value="mRNA_cap_enzyme_C"/>
</dbReference>
<dbReference type="FunCoup" id="K1WYJ2">
    <property type="interactions" value="412"/>
</dbReference>
<evidence type="ECO:0000259" key="18">
    <source>
        <dbReference type="Pfam" id="PF01331"/>
    </source>
</evidence>
<reference evidence="20 21" key="1">
    <citation type="journal article" date="2012" name="BMC Genomics">
        <title>Sequencing the genome of Marssonina brunnea reveals fungus-poplar co-evolution.</title>
        <authorList>
            <person name="Zhu S."/>
            <person name="Cao Y.-Z."/>
            <person name="Jiang C."/>
            <person name="Tan B.-Y."/>
            <person name="Wang Z."/>
            <person name="Feng S."/>
            <person name="Zhang L."/>
            <person name="Su X.-H."/>
            <person name="Brejova B."/>
            <person name="Vinar T."/>
            <person name="Xu M."/>
            <person name="Wang M.-X."/>
            <person name="Zhang S.-G."/>
            <person name="Huang M.-R."/>
            <person name="Wu R."/>
            <person name="Zhou Y."/>
        </authorList>
    </citation>
    <scope>NUCLEOTIDE SEQUENCE [LARGE SCALE GENOMIC DNA]</scope>
    <source>
        <strain evidence="20 21">MB_m1</strain>
    </source>
</reference>
<evidence type="ECO:0000256" key="8">
    <source>
        <dbReference type="ARBA" id="ARBA00022741"/>
    </source>
</evidence>
<dbReference type="SUPFAM" id="SSF56091">
    <property type="entry name" value="DNA ligase/mRNA capping enzyme, catalytic domain"/>
    <property type="match status" value="1"/>
</dbReference>
<organism evidence="20 21">
    <name type="scientific">Marssonina brunnea f. sp. multigermtubi (strain MB_m1)</name>
    <name type="common">Marssonina leaf spot fungus</name>
    <dbReference type="NCBI Taxonomy" id="1072389"/>
    <lineage>
        <taxon>Eukaryota</taxon>
        <taxon>Fungi</taxon>
        <taxon>Dikarya</taxon>
        <taxon>Ascomycota</taxon>
        <taxon>Pezizomycotina</taxon>
        <taxon>Leotiomycetes</taxon>
        <taxon>Helotiales</taxon>
        <taxon>Drepanopezizaceae</taxon>
        <taxon>Drepanopeziza</taxon>
    </lineage>
</organism>
<evidence type="ECO:0000256" key="10">
    <source>
        <dbReference type="ARBA" id="ARBA00023134"/>
    </source>
</evidence>
<dbReference type="GO" id="GO:0031533">
    <property type="term" value="C:mRNA capping enzyme complex"/>
    <property type="evidence" value="ECO:0007669"/>
    <property type="project" value="EnsemblFungi"/>
</dbReference>
<dbReference type="GO" id="GO:0008033">
    <property type="term" value="P:tRNA processing"/>
    <property type="evidence" value="ECO:0007669"/>
    <property type="project" value="EnsemblFungi"/>
</dbReference>
<dbReference type="STRING" id="1072389.K1WYJ2"/>
<keyword evidence="7" id="KW-0548">Nucleotidyltransferase</keyword>